<organism evidence="2 3">
    <name type="scientific">Marinobacterium stanieri</name>
    <dbReference type="NCBI Taxonomy" id="49186"/>
    <lineage>
        <taxon>Bacteria</taxon>
        <taxon>Pseudomonadati</taxon>
        <taxon>Pseudomonadota</taxon>
        <taxon>Gammaproteobacteria</taxon>
        <taxon>Oceanospirillales</taxon>
        <taxon>Oceanospirillaceae</taxon>
        <taxon>Marinobacterium</taxon>
    </lineage>
</organism>
<keyword evidence="3" id="KW-1185">Reference proteome</keyword>
<accession>A0A1N6UQ26</accession>
<gene>
    <name evidence="2" type="ORF">SAMN05421647_107152</name>
</gene>
<sequence length="110" mass="12143">MENKTVENCKAWIINENSNSFIAEKNGNIVGVCHIGHNGHLFLCYVLPSVKGLGIGGALLSVAERSVVNLDSKLIFLESTVTARGFYKHHGYIEKNKDNNDLNFSKLILP</sequence>
<name>A0A1N6UQ26_9GAMM</name>
<dbReference type="EMBL" id="FTMN01000007">
    <property type="protein sequence ID" value="SIQ67714.1"/>
    <property type="molecule type" value="Genomic_DNA"/>
</dbReference>
<evidence type="ECO:0000313" key="3">
    <source>
        <dbReference type="Proteomes" id="UP000186895"/>
    </source>
</evidence>
<dbReference type="STRING" id="49186.SAMN05421647_107152"/>
<evidence type="ECO:0000313" key="2">
    <source>
        <dbReference type="EMBL" id="SIQ67714.1"/>
    </source>
</evidence>
<keyword evidence="2" id="KW-0808">Transferase</keyword>
<dbReference type="Pfam" id="PF13673">
    <property type="entry name" value="Acetyltransf_10"/>
    <property type="match status" value="1"/>
</dbReference>
<dbReference type="GO" id="GO:0016747">
    <property type="term" value="F:acyltransferase activity, transferring groups other than amino-acyl groups"/>
    <property type="evidence" value="ECO:0007669"/>
    <property type="project" value="InterPro"/>
</dbReference>
<evidence type="ECO:0000259" key="1">
    <source>
        <dbReference type="PROSITE" id="PS51186"/>
    </source>
</evidence>
<protein>
    <submittedName>
        <fullName evidence="2">Putative acetyltransferase</fullName>
    </submittedName>
</protein>
<dbReference type="AlphaFoldDB" id="A0A1N6UQ26"/>
<dbReference type="PROSITE" id="PS51186">
    <property type="entry name" value="GNAT"/>
    <property type="match status" value="1"/>
</dbReference>
<reference evidence="2 3" key="1">
    <citation type="submission" date="2017-01" db="EMBL/GenBank/DDBJ databases">
        <authorList>
            <person name="Mah S.A."/>
            <person name="Swanson W.J."/>
            <person name="Moy G.W."/>
            <person name="Vacquier V.D."/>
        </authorList>
    </citation>
    <scope>NUCLEOTIDE SEQUENCE [LARGE SCALE GENOMIC DNA]</scope>
    <source>
        <strain evidence="2 3">DSM 7027</strain>
    </source>
</reference>
<dbReference type="CDD" id="cd04301">
    <property type="entry name" value="NAT_SF"/>
    <property type="match status" value="1"/>
</dbReference>
<dbReference type="InterPro" id="IPR000182">
    <property type="entry name" value="GNAT_dom"/>
</dbReference>
<dbReference type="Proteomes" id="UP000186895">
    <property type="component" value="Unassembled WGS sequence"/>
</dbReference>
<proteinExistence type="predicted"/>
<dbReference type="InterPro" id="IPR016181">
    <property type="entry name" value="Acyl_CoA_acyltransferase"/>
</dbReference>
<dbReference type="Gene3D" id="3.40.630.30">
    <property type="match status" value="1"/>
</dbReference>
<dbReference type="SUPFAM" id="SSF55729">
    <property type="entry name" value="Acyl-CoA N-acyltransferases (Nat)"/>
    <property type="match status" value="1"/>
</dbReference>
<feature type="domain" description="N-acetyltransferase" evidence="1">
    <location>
        <begin position="1"/>
        <end position="110"/>
    </location>
</feature>